<keyword evidence="2" id="KW-1185">Reference proteome</keyword>
<gene>
    <name evidence="1" type="ORF">U9M48_009824</name>
</gene>
<organism evidence="1 2">
    <name type="scientific">Paspalum notatum var. saurae</name>
    <dbReference type="NCBI Taxonomy" id="547442"/>
    <lineage>
        <taxon>Eukaryota</taxon>
        <taxon>Viridiplantae</taxon>
        <taxon>Streptophyta</taxon>
        <taxon>Embryophyta</taxon>
        <taxon>Tracheophyta</taxon>
        <taxon>Spermatophyta</taxon>
        <taxon>Magnoliopsida</taxon>
        <taxon>Liliopsida</taxon>
        <taxon>Poales</taxon>
        <taxon>Poaceae</taxon>
        <taxon>PACMAD clade</taxon>
        <taxon>Panicoideae</taxon>
        <taxon>Andropogonodae</taxon>
        <taxon>Paspaleae</taxon>
        <taxon>Paspalinae</taxon>
        <taxon>Paspalum</taxon>
    </lineage>
</organism>
<evidence type="ECO:0000313" key="1">
    <source>
        <dbReference type="EMBL" id="WVZ59714.1"/>
    </source>
</evidence>
<dbReference type="Proteomes" id="UP001341281">
    <property type="component" value="Chromosome 02"/>
</dbReference>
<name>A0AAQ3SRS4_PASNO</name>
<protein>
    <submittedName>
        <fullName evidence="1">Uncharacterized protein</fullName>
    </submittedName>
</protein>
<evidence type="ECO:0000313" key="2">
    <source>
        <dbReference type="Proteomes" id="UP001341281"/>
    </source>
</evidence>
<dbReference type="EMBL" id="CP144746">
    <property type="protein sequence ID" value="WVZ59714.1"/>
    <property type="molecule type" value="Genomic_DNA"/>
</dbReference>
<dbReference type="AlphaFoldDB" id="A0AAQ3SRS4"/>
<accession>A0AAQ3SRS4</accession>
<sequence length="96" mass="9983">MPTGRFTPKRLKTETTKEVAPWVATQAQRKAVSALRFSRFETTCARVIGSGRGHMLVDGAGAGAGTGAWAIVAAAASRSVVARNRAAVNDLDAIAT</sequence>
<proteinExistence type="predicted"/>
<reference evidence="1 2" key="1">
    <citation type="submission" date="2024-02" db="EMBL/GenBank/DDBJ databases">
        <title>High-quality chromosome-scale genome assembly of Pensacola bahiagrass (Paspalum notatum Flugge var. saurae).</title>
        <authorList>
            <person name="Vega J.M."/>
            <person name="Podio M."/>
            <person name="Orjuela J."/>
            <person name="Siena L.A."/>
            <person name="Pessino S.C."/>
            <person name="Combes M.C."/>
            <person name="Mariac C."/>
            <person name="Albertini E."/>
            <person name="Pupilli F."/>
            <person name="Ortiz J.P.A."/>
            <person name="Leblanc O."/>
        </authorList>
    </citation>
    <scope>NUCLEOTIDE SEQUENCE [LARGE SCALE GENOMIC DNA]</scope>
    <source>
        <strain evidence="1">R1</strain>
        <tissue evidence="1">Leaf</tissue>
    </source>
</reference>